<accession>A0AA39W1N7</accession>
<protein>
    <submittedName>
        <fullName evidence="1">Uncharacterized protein</fullName>
    </submittedName>
</protein>
<evidence type="ECO:0000313" key="2">
    <source>
        <dbReference type="Proteomes" id="UP001168877"/>
    </source>
</evidence>
<gene>
    <name evidence="1" type="ORF">LWI29_013924</name>
</gene>
<keyword evidence="2" id="KW-1185">Reference proteome</keyword>
<reference evidence="1" key="2">
    <citation type="submission" date="2023-06" db="EMBL/GenBank/DDBJ databases">
        <authorList>
            <person name="Swenson N.G."/>
            <person name="Wegrzyn J.L."/>
            <person name="Mcevoy S.L."/>
        </authorList>
    </citation>
    <scope>NUCLEOTIDE SEQUENCE</scope>
    <source>
        <strain evidence="1">NS2018</strain>
        <tissue evidence="1">Leaf</tissue>
    </source>
</reference>
<sequence>MITGGLRLRPLMEIEADYSYGLMFADSDEIVIPKEIEADYSYGLMFADSDEIVIPKMTVEQIGAAGDGRLRQGLGAEQISSTNPFASHGYLLFGFFAVVADRSDTISGFDYSVSVLDFKVSRFVFVAEGFWVSFDGRGLLGSSSAATVATSFGGFVCGGG</sequence>
<dbReference type="AlphaFoldDB" id="A0AA39W1N7"/>
<comment type="caution">
    <text evidence="1">The sequence shown here is derived from an EMBL/GenBank/DDBJ whole genome shotgun (WGS) entry which is preliminary data.</text>
</comment>
<dbReference type="Proteomes" id="UP001168877">
    <property type="component" value="Unassembled WGS sequence"/>
</dbReference>
<reference evidence="1" key="1">
    <citation type="journal article" date="2022" name="Plant J.">
        <title>Strategies of tolerance reflected in two North American maple genomes.</title>
        <authorList>
            <person name="McEvoy S.L."/>
            <person name="Sezen U.U."/>
            <person name="Trouern-Trend A."/>
            <person name="McMahon S.M."/>
            <person name="Schaberg P.G."/>
            <person name="Yang J."/>
            <person name="Wegrzyn J.L."/>
            <person name="Swenson N.G."/>
        </authorList>
    </citation>
    <scope>NUCLEOTIDE SEQUENCE</scope>
    <source>
        <strain evidence="1">NS2018</strain>
    </source>
</reference>
<proteinExistence type="predicted"/>
<evidence type="ECO:0000313" key="1">
    <source>
        <dbReference type="EMBL" id="KAK0600340.1"/>
    </source>
</evidence>
<dbReference type="EMBL" id="JAUESC010000003">
    <property type="protein sequence ID" value="KAK0600340.1"/>
    <property type="molecule type" value="Genomic_DNA"/>
</dbReference>
<name>A0AA39W1N7_ACESA</name>
<organism evidence="1 2">
    <name type="scientific">Acer saccharum</name>
    <name type="common">Sugar maple</name>
    <dbReference type="NCBI Taxonomy" id="4024"/>
    <lineage>
        <taxon>Eukaryota</taxon>
        <taxon>Viridiplantae</taxon>
        <taxon>Streptophyta</taxon>
        <taxon>Embryophyta</taxon>
        <taxon>Tracheophyta</taxon>
        <taxon>Spermatophyta</taxon>
        <taxon>Magnoliopsida</taxon>
        <taxon>eudicotyledons</taxon>
        <taxon>Gunneridae</taxon>
        <taxon>Pentapetalae</taxon>
        <taxon>rosids</taxon>
        <taxon>malvids</taxon>
        <taxon>Sapindales</taxon>
        <taxon>Sapindaceae</taxon>
        <taxon>Hippocastanoideae</taxon>
        <taxon>Acereae</taxon>
        <taxon>Acer</taxon>
    </lineage>
</organism>